<keyword evidence="7" id="KW-0539">Nucleus</keyword>
<dbReference type="GO" id="GO:0043565">
    <property type="term" value="F:sequence-specific DNA binding"/>
    <property type="evidence" value="ECO:0007669"/>
    <property type="project" value="TreeGrafter"/>
</dbReference>
<dbReference type="GO" id="GO:0006351">
    <property type="term" value="P:DNA-templated transcription"/>
    <property type="evidence" value="ECO:0007669"/>
    <property type="project" value="InterPro"/>
</dbReference>
<dbReference type="OrthoDB" id="2123952at2759"/>
<dbReference type="Pfam" id="PF04082">
    <property type="entry name" value="Fungal_trans"/>
    <property type="match status" value="1"/>
</dbReference>
<evidence type="ECO:0000256" key="4">
    <source>
        <dbReference type="ARBA" id="ARBA00023015"/>
    </source>
</evidence>
<organism evidence="9 10">
    <name type="scientific">Neohortaea acidophila</name>
    <dbReference type="NCBI Taxonomy" id="245834"/>
    <lineage>
        <taxon>Eukaryota</taxon>
        <taxon>Fungi</taxon>
        <taxon>Dikarya</taxon>
        <taxon>Ascomycota</taxon>
        <taxon>Pezizomycotina</taxon>
        <taxon>Dothideomycetes</taxon>
        <taxon>Dothideomycetidae</taxon>
        <taxon>Mycosphaerellales</taxon>
        <taxon>Teratosphaeriaceae</taxon>
        <taxon>Neohortaea</taxon>
    </lineage>
</organism>
<keyword evidence="3" id="KW-0862">Zinc</keyword>
<dbReference type="EMBL" id="MU001631">
    <property type="protein sequence ID" value="KAF2487703.1"/>
    <property type="molecule type" value="Genomic_DNA"/>
</dbReference>
<keyword evidence="10" id="KW-1185">Reference proteome</keyword>
<dbReference type="GO" id="GO:0005634">
    <property type="term" value="C:nucleus"/>
    <property type="evidence" value="ECO:0007669"/>
    <property type="project" value="UniProtKB-SubCell"/>
</dbReference>
<feature type="domain" description="Xylanolytic transcriptional activator regulatory" evidence="8">
    <location>
        <begin position="136"/>
        <end position="210"/>
    </location>
</feature>
<proteinExistence type="predicted"/>
<evidence type="ECO:0000256" key="3">
    <source>
        <dbReference type="ARBA" id="ARBA00022833"/>
    </source>
</evidence>
<dbReference type="GeneID" id="54477411"/>
<dbReference type="InterPro" id="IPR007219">
    <property type="entry name" value="XnlR_reg_dom"/>
</dbReference>
<name>A0A6A6Q7S4_9PEZI</name>
<evidence type="ECO:0000313" key="9">
    <source>
        <dbReference type="EMBL" id="KAF2487703.1"/>
    </source>
</evidence>
<dbReference type="AlphaFoldDB" id="A0A6A6Q7S4"/>
<evidence type="ECO:0000256" key="6">
    <source>
        <dbReference type="ARBA" id="ARBA00023163"/>
    </source>
</evidence>
<dbReference type="PANTHER" id="PTHR47782:SF1">
    <property type="entry name" value="PYRIMIDINE PATHWAY REGULATORY PROTEIN 1"/>
    <property type="match status" value="1"/>
</dbReference>
<dbReference type="SMART" id="SM00906">
    <property type="entry name" value="Fungal_trans"/>
    <property type="match status" value="1"/>
</dbReference>
<dbReference type="Proteomes" id="UP000799767">
    <property type="component" value="Unassembled WGS sequence"/>
</dbReference>
<evidence type="ECO:0000256" key="7">
    <source>
        <dbReference type="ARBA" id="ARBA00023242"/>
    </source>
</evidence>
<dbReference type="RefSeq" id="XP_033594272.1">
    <property type="nucleotide sequence ID" value="XM_033736409.1"/>
</dbReference>
<keyword evidence="6" id="KW-0804">Transcription</keyword>
<evidence type="ECO:0000256" key="5">
    <source>
        <dbReference type="ARBA" id="ARBA00023125"/>
    </source>
</evidence>
<keyword evidence="4" id="KW-0805">Transcription regulation</keyword>
<gene>
    <name evidence="9" type="ORF">BDY17DRAFT_320224</name>
</gene>
<comment type="subcellular location">
    <subcellularLocation>
        <location evidence="1">Nucleus</location>
    </subcellularLocation>
</comment>
<dbReference type="GO" id="GO:0045944">
    <property type="term" value="P:positive regulation of transcription by RNA polymerase II"/>
    <property type="evidence" value="ECO:0007669"/>
    <property type="project" value="TreeGrafter"/>
</dbReference>
<dbReference type="InterPro" id="IPR052202">
    <property type="entry name" value="Yeast_MetPath_Reg"/>
</dbReference>
<sequence>MFGEPRQRVLTLAAVPIYVAEFLFRTYVTRIIPQYPIFHETQVEDAFRGVFGQPASGPIVDANLDGRDVFVVSIILAISLSTAARVKHKRAHALATGLFRNAVLRASAALTNDLPGLQALLLLIQYAFLDPAIANLWLLTGLSSEACIDMGLHRELPPSAGLDVLQRDLRRRVFWCAWEMEVAVSAAFHRPLRTQPTCIDVSFPSEFDDHAITEVTIDTTARRTKAVSRRIWLFRQVEASIISVLYQEGPLPEGMTLETWMTNADKEINEWKLEVHRAAEQYQDDAGASSQWKEMELYANIASMWILVQLYRPCPRIKAPDRTNLAKAATAAVQVANGYWEQQTTQFGYLKYVFHPCHHVFSSALVFLQALQHSQANMAALYSLEEIAEQANSFPRFFTTIAERWPAAARCSEEYDRLLGPIQEEFSNFVRRSEASTWASALSDNSDGAMEIRPDLSDSLNTWPMMYTSMHSAGFDSIDPSWSVPYDWDDEFAFGIELESLT</sequence>
<dbReference type="GO" id="GO:0008270">
    <property type="term" value="F:zinc ion binding"/>
    <property type="evidence" value="ECO:0007669"/>
    <property type="project" value="InterPro"/>
</dbReference>
<reference evidence="9" key="1">
    <citation type="journal article" date="2020" name="Stud. Mycol.">
        <title>101 Dothideomycetes genomes: a test case for predicting lifestyles and emergence of pathogens.</title>
        <authorList>
            <person name="Haridas S."/>
            <person name="Albert R."/>
            <person name="Binder M."/>
            <person name="Bloem J."/>
            <person name="Labutti K."/>
            <person name="Salamov A."/>
            <person name="Andreopoulos B."/>
            <person name="Baker S."/>
            <person name="Barry K."/>
            <person name="Bills G."/>
            <person name="Bluhm B."/>
            <person name="Cannon C."/>
            <person name="Castanera R."/>
            <person name="Culley D."/>
            <person name="Daum C."/>
            <person name="Ezra D."/>
            <person name="Gonzalez J."/>
            <person name="Henrissat B."/>
            <person name="Kuo A."/>
            <person name="Liang C."/>
            <person name="Lipzen A."/>
            <person name="Lutzoni F."/>
            <person name="Magnuson J."/>
            <person name="Mondo S."/>
            <person name="Nolan M."/>
            <person name="Ohm R."/>
            <person name="Pangilinan J."/>
            <person name="Park H.-J."/>
            <person name="Ramirez L."/>
            <person name="Alfaro M."/>
            <person name="Sun H."/>
            <person name="Tritt A."/>
            <person name="Yoshinaga Y."/>
            <person name="Zwiers L.-H."/>
            <person name="Turgeon B."/>
            <person name="Goodwin S."/>
            <person name="Spatafora J."/>
            <person name="Crous P."/>
            <person name="Grigoriev I."/>
        </authorList>
    </citation>
    <scope>NUCLEOTIDE SEQUENCE</scope>
    <source>
        <strain evidence="9">CBS 113389</strain>
    </source>
</reference>
<evidence type="ECO:0000256" key="2">
    <source>
        <dbReference type="ARBA" id="ARBA00022723"/>
    </source>
</evidence>
<dbReference type="PANTHER" id="PTHR47782">
    <property type="entry name" value="ZN(II)2CYS6 TRANSCRIPTION FACTOR (EUROFUNG)-RELATED"/>
    <property type="match status" value="1"/>
</dbReference>
<keyword evidence="5" id="KW-0238">DNA-binding</keyword>
<evidence type="ECO:0000313" key="10">
    <source>
        <dbReference type="Proteomes" id="UP000799767"/>
    </source>
</evidence>
<evidence type="ECO:0000259" key="8">
    <source>
        <dbReference type="SMART" id="SM00906"/>
    </source>
</evidence>
<evidence type="ECO:0000256" key="1">
    <source>
        <dbReference type="ARBA" id="ARBA00004123"/>
    </source>
</evidence>
<keyword evidence="2" id="KW-0479">Metal-binding</keyword>
<dbReference type="GO" id="GO:0000981">
    <property type="term" value="F:DNA-binding transcription factor activity, RNA polymerase II-specific"/>
    <property type="evidence" value="ECO:0007669"/>
    <property type="project" value="TreeGrafter"/>
</dbReference>
<protein>
    <submittedName>
        <fullName evidence="9">Fungal-specific transcription factor domain-containing protein</fullName>
    </submittedName>
</protein>
<dbReference type="CDD" id="cd12148">
    <property type="entry name" value="fungal_TF_MHR"/>
    <property type="match status" value="1"/>
</dbReference>
<accession>A0A6A6Q7S4</accession>